<feature type="transmembrane region" description="Helical" evidence="6">
    <location>
        <begin position="304"/>
        <end position="324"/>
    </location>
</feature>
<sequence>MEARAPAFTSPHDLVSTLHDLLADEERGYPSDPERFIAEEATLDQFRSIVGDFAVDGLVESQSHLGIIARLPAKARTTVFRVLVDEFGCGNDDQEHAQLYVKLMTELGMSTRLEDYVATAPDETFAYVNIFHWYADRAPVPEYFLGAYSYFESSVPYAFKCYAEASKRLNIVNDQYFTEHLHIDEFHSRMMRGAIHALDQDRPADRTHPFGYGKERYFWSLLAAVSIFASGAVFSLYEGFRTIFGDPVEQSDPLVAYIVLAVAFILEGTSWTQAVRQTRREAKQDNRSFFEYLRMSDDPTSKTVLFEDSAALIGLLIAFAGIGLDQLTGLSVFDGIASLLIGVLLAVVAYLLGRTNRGLLIGRQADPMLVREISQRLREAPEVEAIVDLLTMTTGTDSVLLCARLDFDDNLGAADLERACVRIDGELRAEFHELNEIFLEPVPRTDPELRAKVLARYGEGIVRRFTAD</sequence>
<dbReference type="SMART" id="SM01236">
    <property type="entry name" value="Haem_oxygenase_2"/>
    <property type="match status" value="1"/>
</dbReference>
<feature type="transmembrane region" description="Helical" evidence="6">
    <location>
        <begin position="217"/>
        <end position="234"/>
    </location>
</feature>
<keyword evidence="5 6" id="KW-0472">Membrane</keyword>
<dbReference type="SUPFAM" id="SSF160240">
    <property type="entry name" value="Cation efflux protein cytoplasmic domain-like"/>
    <property type="match status" value="1"/>
</dbReference>
<name>A0ABW3M6U2_9PSEU</name>
<dbReference type="InterPro" id="IPR016084">
    <property type="entry name" value="Haem_Oase-like_multi-hlx"/>
</dbReference>
<evidence type="ECO:0000313" key="8">
    <source>
        <dbReference type="Proteomes" id="UP001597045"/>
    </source>
</evidence>
<evidence type="ECO:0000256" key="1">
    <source>
        <dbReference type="ARBA" id="ARBA00004141"/>
    </source>
</evidence>
<dbReference type="NCBIfam" id="TIGR01297">
    <property type="entry name" value="CDF"/>
    <property type="match status" value="1"/>
</dbReference>
<dbReference type="SUPFAM" id="SSF48613">
    <property type="entry name" value="Heme oxygenase-like"/>
    <property type="match status" value="1"/>
</dbReference>
<dbReference type="PANTHER" id="PTHR13414:SF9">
    <property type="entry name" value="PROTON-COUPLED ZINC ANTIPORTER SLC30A9, MITOCHONDRIAL"/>
    <property type="match status" value="1"/>
</dbReference>
<keyword evidence="2" id="KW-0813">Transport</keyword>
<evidence type="ECO:0000256" key="2">
    <source>
        <dbReference type="ARBA" id="ARBA00022448"/>
    </source>
</evidence>
<evidence type="ECO:0000313" key="7">
    <source>
        <dbReference type="EMBL" id="MFD1046382.1"/>
    </source>
</evidence>
<feature type="transmembrane region" description="Helical" evidence="6">
    <location>
        <begin position="254"/>
        <end position="274"/>
    </location>
</feature>
<evidence type="ECO:0000256" key="6">
    <source>
        <dbReference type="SAM" id="Phobius"/>
    </source>
</evidence>
<reference evidence="8" key="1">
    <citation type="journal article" date="2019" name="Int. J. Syst. Evol. Microbiol.">
        <title>The Global Catalogue of Microorganisms (GCM) 10K type strain sequencing project: providing services to taxonomists for standard genome sequencing and annotation.</title>
        <authorList>
            <consortium name="The Broad Institute Genomics Platform"/>
            <consortium name="The Broad Institute Genome Sequencing Center for Infectious Disease"/>
            <person name="Wu L."/>
            <person name="Ma J."/>
        </authorList>
    </citation>
    <scope>NUCLEOTIDE SEQUENCE [LARGE SCALE GENOMIC DNA]</scope>
    <source>
        <strain evidence="8">JCM 31486</strain>
    </source>
</reference>
<feature type="transmembrane region" description="Helical" evidence="6">
    <location>
        <begin position="330"/>
        <end position="353"/>
    </location>
</feature>
<dbReference type="EMBL" id="JBHTIS010000634">
    <property type="protein sequence ID" value="MFD1046382.1"/>
    <property type="molecule type" value="Genomic_DNA"/>
</dbReference>
<evidence type="ECO:0000256" key="5">
    <source>
        <dbReference type="ARBA" id="ARBA00023136"/>
    </source>
</evidence>
<comment type="subcellular location">
    <subcellularLocation>
        <location evidence="1">Membrane</location>
        <topology evidence="1">Multi-pass membrane protein</topology>
    </subcellularLocation>
</comment>
<gene>
    <name evidence="7" type="ORF">ACFQ1S_12855</name>
</gene>
<comment type="caution">
    <text evidence="7">The sequence shown here is derived from an EMBL/GenBank/DDBJ whole genome shotgun (WGS) entry which is preliminary data.</text>
</comment>
<dbReference type="Pfam" id="PF14518">
    <property type="entry name" value="Haem_oxygenas_2"/>
    <property type="match status" value="1"/>
</dbReference>
<dbReference type="Proteomes" id="UP001597045">
    <property type="component" value="Unassembled WGS sequence"/>
</dbReference>
<keyword evidence="8" id="KW-1185">Reference proteome</keyword>
<protein>
    <submittedName>
        <fullName evidence="7">Cation diffusion facilitator family transporter</fullName>
    </submittedName>
</protein>
<evidence type="ECO:0000256" key="3">
    <source>
        <dbReference type="ARBA" id="ARBA00022692"/>
    </source>
</evidence>
<accession>A0ABW3M6U2</accession>
<keyword evidence="4 6" id="KW-1133">Transmembrane helix</keyword>
<dbReference type="SUPFAM" id="SSF161111">
    <property type="entry name" value="Cation efflux protein transmembrane domain-like"/>
    <property type="match status" value="1"/>
</dbReference>
<dbReference type="InterPro" id="IPR027469">
    <property type="entry name" value="Cation_efflux_TMD_sf"/>
</dbReference>
<dbReference type="PANTHER" id="PTHR13414">
    <property type="entry name" value="HUEL-CATION TRANSPORTER"/>
    <property type="match status" value="1"/>
</dbReference>
<dbReference type="Gene3D" id="1.20.910.10">
    <property type="entry name" value="Heme oxygenase-like"/>
    <property type="match status" value="1"/>
</dbReference>
<dbReference type="InterPro" id="IPR002524">
    <property type="entry name" value="Cation_efflux"/>
</dbReference>
<organism evidence="7 8">
    <name type="scientific">Kibdelosporangium lantanae</name>
    <dbReference type="NCBI Taxonomy" id="1497396"/>
    <lineage>
        <taxon>Bacteria</taxon>
        <taxon>Bacillati</taxon>
        <taxon>Actinomycetota</taxon>
        <taxon>Actinomycetes</taxon>
        <taxon>Pseudonocardiales</taxon>
        <taxon>Pseudonocardiaceae</taxon>
        <taxon>Kibdelosporangium</taxon>
    </lineage>
</organism>
<dbReference type="InterPro" id="IPR036837">
    <property type="entry name" value="Cation_efflux_CTD_sf"/>
</dbReference>
<keyword evidence="3 6" id="KW-0812">Transmembrane</keyword>
<evidence type="ECO:0000256" key="4">
    <source>
        <dbReference type="ARBA" id="ARBA00022989"/>
    </source>
</evidence>
<proteinExistence type="predicted"/>
<dbReference type="InterPro" id="IPR040177">
    <property type="entry name" value="SLC30A9"/>
</dbReference>